<dbReference type="Gene3D" id="1.10.357.10">
    <property type="entry name" value="Tetracycline Repressor, domain 2"/>
    <property type="match status" value="1"/>
</dbReference>
<reference evidence="6 7" key="1">
    <citation type="submission" date="2016-02" db="EMBL/GenBank/DDBJ databases">
        <authorList>
            <person name="Wen L."/>
            <person name="He K."/>
            <person name="Yang H."/>
        </authorList>
    </citation>
    <scope>NUCLEOTIDE SEQUENCE [LARGE SCALE GENOMIC DNA]</scope>
    <source>
        <strain evidence="6 7">CD09_2</strain>
    </source>
</reference>
<proteinExistence type="predicted"/>
<sequence length="170" mass="18110">MILDATERRVRQAGYNGFSFRDIATDVGIKSSSVHYHFPGKELLVDAIAERYVERTRVFLGDPAGMAADAAVGRVAALFLKANETDGLMCLCGVLGAESAGIPLVLRPRVSSFFTLLIDWLASALAGTGASLTPNEVVAQLEGGMMVSRTLDDPALLRDLAARLVERATA</sequence>
<keyword evidence="3" id="KW-0804">Transcription</keyword>
<dbReference type="SUPFAM" id="SSF46689">
    <property type="entry name" value="Homeodomain-like"/>
    <property type="match status" value="1"/>
</dbReference>
<dbReference type="Pfam" id="PF00440">
    <property type="entry name" value="TetR_N"/>
    <property type="match status" value="1"/>
</dbReference>
<evidence type="ECO:0000259" key="5">
    <source>
        <dbReference type="PROSITE" id="PS50977"/>
    </source>
</evidence>
<gene>
    <name evidence="6" type="ORF">AX777_17525</name>
</gene>
<dbReference type="InterPro" id="IPR009057">
    <property type="entry name" value="Homeodomain-like_sf"/>
</dbReference>
<dbReference type="InterPro" id="IPR001647">
    <property type="entry name" value="HTH_TetR"/>
</dbReference>
<protein>
    <recommendedName>
        <fullName evidence="5">HTH tetR-type domain-containing protein</fullName>
    </recommendedName>
</protein>
<dbReference type="PANTHER" id="PTHR47506:SF1">
    <property type="entry name" value="HTH-TYPE TRANSCRIPTIONAL REGULATOR YJDC"/>
    <property type="match status" value="1"/>
</dbReference>
<feature type="DNA-binding region" description="H-T-H motif" evidence="4">
    <location>
        <begin position="19"/>
        <end position="38"/>
    </location>
</feature>
<dbReference type="InterPro" id="IPR036271">
    <property type="entry name" value="Tet_transcr_reg_TetR-rel_C_sf"/>
</dbReference>
<dbReference type="AlphaFoldDB" id="A0A177JWI9"/>
<feature type="domain" description="HTH tetR-type" evidence="5">
    <location>
        <begin position="1"/>
        <end position="56"/>
    </location>
</feature>
<dbReference type="SUPFAM" id="SSF48498">
    <property type="entry name" value="Tetracyclin repressor-like, C-terminal domain"/>
    <property type="match status" value="1"/>
</dbReference>
<dbReference type="PANTHER" id="PTHR47506">
    <property type="entry name" value="TRANSCRIPTIONAL REGULATORY PROTEIN"/>
    <property type="match status" value="1"/>
</dbReference>
<comment type="caution">
    <text evidence="6">The sequence shown here is derived from an EMBL/GenBank/DDBJ whole genome shotgun (WGS) entry which is preliminary data.</text>
</comment>
<evidence type="ECO:0000313" key="6">
    <source>
        <dbReference type="EMBL" id="OAH45408.1"/>
    </source>
</evidence>
<dbReference type="PROSITE" id="PS50977">
    <property type="entry name" value="HTH_TETR_2"/>
    <property type="match status" value="1"/>
</dbReference>
<name>A0A177JWI9_SPHYA</name>
<dbReference type="Proteomes" id="UP000077262">
    <property type="component" value="Unassembled WGS sequence"/>
</dbReference>
<keyword evidence="1" id="KW-0805">Transcription regulation</keyword>
<dbReference type="EMBL" id="LSTR01000025">
    <property type="protein sequence ID" value="OAH45408.1"/>
    <property type="molecule type" value="Genomic_DNA"/>
</dbReference>
<accession>A0A177JWI9</accession>
<evidence type="ECO:0000256" key="1">
    <source>
        <dbReference type="ARBA" id="ARBA00023015"/>
    </source>
</evidence>
<organism evidence="6 7">
    <name type="scientific">Sphingobium yanoikuyae</name>
    <name type="common">Sphingomonas yanoikuyae</name>
    <dbReference type="NCBI Taxonomy" id="13690"/>
    <lineage>
        <taxon>Bacteria</taxon>
        <taxon>Pseudomonadati</taxon>
        <taxon>Pseudomonadota</taxon>
        <taxon>Alphaproteobacteria</taxon>
        <taxon>Sphingomonadales</taxon>
        <taxon>Sphingomonadaceae</taxon>
        <taxon>Sphingobium</taxon>
    </lineage>
</organism>
<evidence type="ECO:0000256" key="4">
    <source>
        <dbReference type="PROSITE-ProRule" id="PRU00335"/>
    </source>
</evidence>
<dbReference type="PRINTS" id="PR00455">
    <property type="entry name" value="HTHTETR"/>
</dbReference>
<dbReference type="GO" id="GO:0003677">
    <property type="term" value="F:DNA binding"/>
    <property type="evidence" value="ECO:0007669"/>
    <property type="project" value="UniProtKB-UniRule"/>
</dbReference>
<evidence type="ECO:0000256" key="3">
    <source>
        <dbReference type="ARBA" id="ARBA00023163"/>
    </source>
</evidence>
<keyword evidence="2 4" id="KW-0238">DNA-binding</keyword>
<evidence type="ECO:0000256" key="2">
    <source>
        <dbReference type="ARBA" id="ARBA00023125"/>
    </source>
</evidence>
<evidence type="ECO:0000313" key="7">
    <source>
        <dbReference type="Proteomes" id="UP000077262"/>
    </source>
</evidence>